<evidence type="ECO:0000256" key="1">
    <source>
        <dbReference type="ARBA" id="ARBA00004141"/>
    </source>
</evidence>
<dbReference type="Pfam" id="PF13520">
    <property type="entry name" value="AA_permease_2"/>
    <property type="match status" value="1"/>
</dbReference>
<evidence type="ECO:0000256" key="2">
    <source>
        <dbReference type="ARBA" id="ARBA00022448"/>
    </source>
</evidence>
<feature type="transmembrane region" description="Helical" evidence="7">
    <location>
        <begin position="922"/>
        <end position="942"/>
    </location>
</feature>
<evidence type="ECO:0000313" key="10">
    <source>
        <dbReference type="Proteomes" id="UP000192927"/>
    </source>
</evidence>
<feature type="transmembrane region" description="Helical" evidence="7">
    <location>
        <begin position="1132"/>
        <end position="1155"/>
    </location>
</feature>
<keyword evidence="3 7" id="KW-0812">Transmembrane</keyword>
<dbReference type="GO" id="GO:0022857">
    <property type="term" value="F:transmembrane transporter activity"/>
    <property type="evidence" value="ECO:0007669"/>
    <property type="project" value="InterPro"/>
</dbReference>
<feature type="domain" description="UBC core" evidence="8">
    <location>
        <begin position="475"/>
        <end position="636"/>
    </location>
</feature>
<sequence>MFKKFITDKLNIAEGVGSSSTQGTPPEDLDFKLALQLQEEEDAEAAALSTGPVKVRSKPPIPLSKASSHKSSYPKEIQEDLKDVQDFARDVMGARCRKCDAKLMADFSVSEWLARWQTTVKCNKAFSFSAAKCEVKSCGAMTCVACAKEPRKGKRIAEFDGETVDWCCSDGRLFAIWVLLSKYDKTELKVQARSLEKSSTTSLRNVKNKSKGTGYGKHENYLAFQTGDPYSDFYGGHSRGHGTHNFKQVDDKTDNLTRKILGLVSALLPPRDREAYSALAAMIELSLLHDRTAYLLRNDSLQDATKRERLYHTLLDFVETLGGHHDTEFLVIDKRYVKKQSAGLMALSVDGKGKGDPSQLLEMSEDGTASSLVSCMENLAIQSRMLLQGSQAAERDFKSSSGQATLKLAGRIIEVYDNLAPRKSRKRKDGGKDDKATEWADYHKRNAINMEENIINYLNRPLQDQARYLIHSPKERMKWLVTETAEMSTSLPPNIFVKVDSVRPDVMKCLMVGPDDTPYAGGLFEFDIFCPAEYPMVPPMVEFRTTGGGIVDFNPNLYASGKVCLSLLGTWAGTPEMQWQPRRSTIMSVLISIQAMILNEKPWENEPGAEVCDRSSQKQSDRYNCRRQALTIRFAMIDWIMRQDMRGGLWRDIVGKYFELNHEKLVATAMKWRQSNNEIENWGGETTSMTMTGLHRTQNLLEELQRQLGRNSRYMQEQRAASSKMEGLSLGEDDGSFAIIAAPYGLSTTFYISLTDGQSVTVLWGWVLVSLISLCIAASLAEICAVYPTAGGVYYWSAMLCTKKYAPIASWITGWLTLVGNWTVTTSINFGGAQLILSAITLWREDYVPNAYQTVLMYWAVMLVSMLVNIFASKHLDLFNKCCIYWTSSSVLIIMVTVLVMAPSKRSAEFVFANYDASASGWAPGWAFFVGLLQAAYTLTGYGMVAAMCEEVQHPEREVPKAMVLSVAAAAVTGLFFLIPILFVLPDIPTLLGVPSNQPVGLLFKTVTGSAAGGFGLLFLILGVMFFAGVGALTAASRCTYAFARDGAIPGSRFWSKVDKRLDVPLGGIFLSTLVDCLLGIIYFGSTAAFNSFTGVATICLSTSYGLPILISVVRGRKMVKRSSFSLGKFGFAINVLTLGWISLAILLFCMPVALPVTPASMNYASVVFAGFASISVLWYFIRGRKSFSGPPVQSDMPPEDVGVVAGRTVTGENDSPAMGGEDKSAVLEGGLEGFYSSHLRH</sequence>
<feature type="transmembrane region" description="Helical" evidence="7">
    <location>
        <begin position="763"/>
        <end position="796"/>
    </location>
</feature>
<dbReference type="AlphaFoldDB" id="A0A1W5D9V3"/>
<feature type="transmembrane region" description="Helical" evidence="7">
    <location>
        <begin position="883"/>
        <end position="902"/>
    </location>
</feature>
<feature type="transmembrane region" description="Helical" evidence="7">
    <location>
        <begin position="963"/>
        <end position="985"/>
    </location>
</feature>
<feature type="transmembrane region" description="Helical" evidence="7">
    <location>
        <begin position="851"/>
        <end position="871"/>
    </location>
</feature>
<feature type="transmembrane region" description="Helical" evidence="7">
    <location>
        <begin position="1011"/>
        <end position="1035"/>
    </location>
</feature>
<dbReference type="PANTHER" id="PTHR45649:SF3">
    <property type="entry name" value="POLYAMINE TRANSPORTER TPO5"/>
    <property type="match status" value="1"/>
</dbReference>
<feature type="transmembrane region" description="Helical" evidence="7">
    <location>
        <begin position="1161"/>
        <end position="1182"/>
    </location>
</feature>
<keyword evidence="2" id="KW-0813">Transport</keyword>
<dbReference type="Gene3D" id="1.20.1740.10">
    <property type="entry name" value="Amino acid/polyamine transporter I"/>
    <property type="match status" value="1"/>
</dbReference>
<feature type="transmembrane region" description="Helical" evidence="7">
    <location>
        <begin position="808"/>
        <end position="831"/>
    </location>
</feature>
<evidence type="ECO:0000256" key="5">
    <source>
        <dbReference type="ARBA" id="ARBA00023136"/>
    </source>
</evidence>
<name>A0A1W5D9V3_9LECA</name>
<accession>A0A1W5D9V3</accession>
<dbReference type="InterPro" id="IPR016135">
    <property type="entry name" value="UBQ-conjugating_enzyme/RWD"/>
</dbReference>
<keyword evidence="4 7" id="KW-1133">Transmembrane helix</keyword>
<dbReference type="EMBL" id="FWEW01003547">
    <property type="protein sequence ID" value="SLM39760.1"/>
    <property type="molecule type" value="Genomic_DNA"/>
</dbReference>
<feature type="transmembrane region" description="Helical" evidence="7">
    <location>
        <begin position="1062"/>
        <end position="1084"/>
    </location>
</feature>
<evidence type="ECO:0000256" key="4">
    <source>
        <dbReference type="ARBA" id="ARBA00022989"/>
    </source>
</evidence>
<proteinExistence type="predicted"/>
<evidence type="ECO:0000256" key="3">
    <source>
        <dbReference type="ARBA" id="ARBA00022692"/>
    </source>
</evidence>
<evidence type="ECO:0000259" key="8">
    <source>
        <dbReference type="PROSITE" id="PS50127"/>
    </source>
</evidence>
<feature type="region of interest" description="Disordered" evidence="6">
    <location>
        <begin position="44"/>
        <end position="75"/>
    </location>
</feature>
<dbReference type="Proteomes" id="UP000192927">
    <property type="component" value="Unassembled WGS sequence"/>
</dbReference>
<evidence type="ECO:0000256" key="7">
    <source>
        <dbReference type="SAM" id="Phobius"/>
    </source>
</evidence>
<comment type="subcellular location">
    <subcellularLocation>
        <location evidence="1">Membrane</location>
        <topology evidence="1">Multi-pass membrane protein</topology>
    </subcellularLocation>
</comment>
<keyword evidence="10" id="KW-1185">Reference proteome</keyword>
<organism evidence="9 10">
    <name type="scientific">Lasallia pustulata</name>
    <dbReference type="NCBI Taxonomy" id="136370"/>
    <lineage>
        <taxon>Eukaryota</taxon>
        <taxon>Fungi</taxon>
        <taxon>Dikarya</taxon>
        <taxon>Ascomycota</taxon>
        <taxon>Pezizomycotina</taxon>
        <taxon>Lecanoromycetes</taxon>
        <taxon>OSLEUM clade</taxon>
        <taxon>Umbilicariomycetidae</taxon>
        <taxon>Umbilicariales</taxon>
        <taxon>Umbilicariaceae</taxon>
        <taxon>Lasallia</taxon>
    </lineage>
</organism>
<protein>
    <submittedName>
        <fullName evidence="9">Polyamine transporter tpo5</fullName>
    </submittedName>
</protein>
<dbReference type="InterPro" id="IPR000608">
    <property type="entry name" value="UBC"/>
</dbReference>
<evidence type="ECO:0000256" key="6">
    <source>
        <dbReference type="SAM" id="MobiDB-lite"/>
    </source>
</evidence>
<dbReference type="GO" id="GO:0016020">
    <property type="term" value="C:membrane"/>
    <property type="evidence" value="ECO:0007669"/>
    <property type="project" value="UniProtKB-SubCell"/>
</dbReference>
<dbReference type="SMART" id="SM00212">
    <property type="entry name" value="UBCc"/>
    <property type="match status" value="1"/>
</dbReference>
<reference evidence="10" key="1">
    <citation type="submission" date="2017-03" db="EMBL/GenBank/DDBJ databases">
        <authorList>
            <person name="Sharma R."/>
            <person name="Thines M."/>
        </authorList>
    </citation>
    <scope>NUCLEOTIDE SEQUENCE [LARGE SCALE GENOMIC DNA]</scope>
</reference>
<keyword evidence="5 7" id="KW-0472">Membrane</keyword>
<feature type="transmembrane region" description="Helical" evidence="7">
    <location>
        <begin position="1090"/>
        <end position="1111"/>
    </location>
</feature>
<dbReference type="PROSITE" id="PS50127">
    <property type="entry name" value="UBC_2"/>
    <property type="match status" value="1"/>
</dbReference>
<dbReference type="InterPro" id="IPR002293">
    <property type="entry name" value="AA/rel_permease1"/>
</dbReference>
<evidence type="ECO:0000313" key="9">
    <source>
        <dbReference type="EMBL" id="SLM39760.1"/>
    </source>
</evidence>
<dbReference type="Pfam" id="PF00179">
    <property type="entry name" value="UQ_con"/>
    <property type="match status" value="1"/>
</dbReference>
<dbReference type="PANTHER" id="PTHR45649">
    <property type="entry name" value="AMINO-ACID PERMEASE BAT1"/>
    <property type="match status" value="1"/>
</dbReference>
<dbReference type="Gene3D" id="3.10.110.10">
    <property type="entry name" value="Ubiquitin Conjugating Enzyme"/>
    <property type="match status" value="1"/>
</dbReference>
<dbReference type="SUPFAM" id="SSF54495">
    <property type="entry name" value="UBC-like"/>
    <property type="match status" value="1"/>
</dbReference>